<protein>
    <submittedName>
        <fullName evidence="1">Uncharacterized protein</fullName>
    </submittedName>
</protein>
<organism evidence="1 2">
    <name type="scientific">Parthenolecanium corni</name>
    <dbReference type="NCBI Taxonomy" id="536013"/>
    <lineage>
        <taxon>Eukaryota</taxon>
        <taxon>Metazoa</taxon>
        <taxon>Ecdysozoa</taxon>
        <taxon>Arthropoda</taxon>
        <taxon>Hexapoda</taxon>
        <taxon>Insecta</taxon>
        <taxon>Pterygota</taxon>
        <taxon>Neoptera</taxon>
        <taxon>Paraneoptera</taxon>
        <taxon>Hemiptera</taxon>
        <taxon>Sternorrhyncha</taxon>
        <taxon>Coccoidea</taxon>
        <taxon>Coccidae</taxon>
        <taxon>Parthenolecanium</taxon>
    </lineage>
</organism>
<comment type="caution">
    <text evidence="1">The sequence shown here is derived from an EMBL/GenBank/DDBJ whole genome shotgun (WGS) entry which is preliminary data.</text>
</comment>
<evidence type="ECO:0000313" key="2">
    <source>
        <dbReference type="Proteomes" id="UP001367676"/>
    </source>
</evidence>
<gene>
    <name evidence="1" type="ORF">V9T40_009176</name>
</gene>
<proteinExistence type="predicted"/>
<dbReference type="Proteomes" id="UP001367676">
    <property type="component" value="Unassembled WGS sequence"/>
</dbReference>
<dbReference type="PANTHER" id="PTHR11008">
    <property type="entry name" value="PROTEIN TAKEOUT-LIKE PROTEIN"/>
    <property type="match status" value="1"/>
</dbReference>
<accession>A0AAN9TS17</accession>
<dbReference type="InterPro" id="IPR010562">
    <property type="entry name" value="Haemolymph_juvenile_hormone-bd"/>
</dbReference>
<dbReference type="PANTHER" id="PTHR11008:SF9">
    <property type="entry name" value="PROTEIN TAKEOUT-LIKE PROTEIN"/>
    <property type="match status" value="1"/>
</dbReference>
<dbReference type="AlphaFoldDB" id="A0AAN9TS17"/>
<dbReference type="Pfam" id="PF06585">
    <property type="entry name" value="JHBP"/>
    <property type="match status" value="1"/>
</dbReference>
<dbReference type="Gene3D" id="3.15.10.30">
    <property type="entry name" value="Haemolymph juvenile hormone binding protein"/>
    <property type="match status" value="1"/>
</dbReference>
<keyword evidence="2" id="KW-1185">Reference proteome</keyword>
<evidence type="ECO:0000313" key="1">
    <source>
        <dbReference type="EMBL" id="KAK7601735.1"/>
    </source>
</evidence>
<sequence length="217" mass="24989">MLLKRQGDTKVTTPVKTPNLQFNTLCYTIKNHSCSLPFRMRGNVKNLELKFLRTMILEHIFMSNDSLYTEIVLTVPQLRVTGLYNTSCYLNHYDFDLYGNGSFQWDLNDFKIKANITLDKMTTGFMQLKKVSMDQAFNSSKFEIKNLLNDADVSSVVSEIVSIVIPPLHNYFKPTINDFFTRLIALYSEVLFSNITLEEFIGIIHAFKDKATNNNVV</sequence>
<dbReference type="InterPro" id="IPR038606">
    <property type="entry name" value="To_sf"/>
</dbReference>
<dbReference type="EMBL" id="JBBCAQ010000010">
    <property type="protein sequence ID" value="KAK7601735.1"/>
    <property type="molecule type" value="Genomic_DNA"/>
</dbReference>
<reference evidence="1 2" key="1">
    <citation type="submission" date="2024-03" db="EMBL/GenBank/DDBJ databases">
        <title>Adaptation during the transition from Ophiocordyceps entomopathogen to insect associate is accompanied by gene loss and intensified selection.</title>
        <authorList>
            <person name="Ward C.M."/>
            <person name="Onetto C.A."/>
            <person name="Borneman A.R."/>
        </authorList>
    </citation>
    <scope>NUCLEOTIDE SEQUENCE [LARGE SCALE GENOMIC DNA]</scope>
    <source>
        <strain evidence="1">AWRI1</strain>
        <tissue evidence="1">Single Adult Female</tissue>
    </source>
</reference>
<name>A0AAN9TS17_9HEMI</name>